<feature type="region of interest" description="Disordered" evidence="3">
    <location>
        <begin position="950"/>
        <end position="1012"/>
    </location>
</feature>
<protein>
    <submittedName>
        <fullName evidence="4">Rsph1 protein</fullName>
    </submittedName>
</protein>
<feature type="region of interest" description="Disordered" evidence="3">
    <location>
        <begin position="122"/>
        <end position="156"/>
    </location>
</feature>
<reference evidence="4" key="1">
    <citation type="submission" date="2021-02" db="EMBL/GenBank/DDBJ databases">
        <authorList>
            <person name="Dougan E. K."/>
            <person name="Rhodes N."/>
            <person name="Thang M."/>
            <person name="Chan C."/>
        </authorList>
    </citation>
    <scope>NUCLEOTIDE SEQUENCE</scope>
</reference>
<keyword evidence="2" id="KW-0175">Coiled coil</keyword>
<dbReference type="SMART" id="SM00698">
    <property type="entry name" value="MORN"/>
    <property type="match status" value="3"/>
</dbReference>
<dbReference type="InterPro" id="IPR003409">
    <property type="entry name" value="MORN"/>
</dbReference>
<feature type="region of interest" description="Disordered" evidence="3">
    <location>
        <begin position="702"/>
        <end position="754"/>
    </location>
</feature>
<feature type="compositionally biased region" description="Basic and acidic residues" evidence="3">
    <location>
        <begin position="17"/>
        <end position="30"/>
    </location>
</feature>
<feature type="compositionally biased region" description="Basic and acidic residues" evidence="3">
    <location>
        <begin position="413"/>
        <end position="433"/>
    </location>
</feature>
<feature type="region of interest" description="Disordered" evidence="3">
    <location>
        <begin position="1"/>
        <end position="58"/>
    </location>
</feature>
<evidence type="ECO:0000256" key="1">
    <source>
        <dbReference type="ARBA" id="ARBA00022737"/>
    </source>
</evidence>
<dbReference type="Proteomes" id="UP000601435">
    <property type="component" value="Unassembled WGS sequence"/>
</dbReference>
<dbReference type="PANTHER" id="PTHR43215">
    <property type="entry name" value="RADIAL SPOKE HEAD 1 HOMOLOG"/>
    <property type="match status" value="1"/>
</dbReference>
<dbReference type="OrthoDB" id="437960at2759"/>
<dbReference type="Gene3D" id="2.20.110.10">
    <property type="entry name" value="Histone H3 K4-specific methyltransferase SET7/9 N-terminal domain"/>
    <property type="match status" value="1"/>
</dbReference>
<feature type="region of interest" description="Disordered" evidence="3">
    <location>
        <begin position="766"/>
        <end position="806"/>
    </location>
</feature>
<sequence>MTDAPVPGETAPLAVHDSFRAGLREEDAARHGAASSKRRRPGPSFAPARPVNAPTKAQQALQLQMRQLELKQLALQVKLKRRQEEQVKEVDRVLAAKQHQLERERQHAFLEARERERGLDLRPGVQISSPRQLQDSPVESAEELVEDSDGSSPRRLVIRVQDARAIERGREKAAYKALMAEQAALREVAARDEAAKREQAARRIQAFRRASQVQREKAHATSERLQRAHREQGAPHGRSAPASRSTSPQTRRDEARQTKGRAASESPRLPRKAVQPRNRTPPRASPSPSPSARQPGQVRGASTSRKQTRSGPSPNRAPSRSQAIVPEGRPRAAARSLSPASRSPPDHRGRCSQARSPSSQNSRSPQRQSSGLERGFSPPGFLLPDPPSPLNLREGASVRTPWLPSGSPSRPSTKGDEREDRAPARQRSTRRELQMWTAEEQGEHYGAFHAKPSMEVTFAAPKLPVPALAVPSSPSSRLEPALGGVSSRKLSGPPGARHDFVQNPTFCQPAKGRGLPSAEEAERMLESPLMGVYHPEMPAQEEQPRRAPSPPDRCGGTGMAWWVDFAGAAPPPQISPWRAGEPSLGHGEEPEPSDRQGAFVGPGPVSEPVERRLAEAARIRDENGRRAFGQAGHADIAGMPTVPSRNAHDSWSEAPSVGENFAHRLGLFQRGDLTPPPVPSRNPSELWELRVRQTNSQLEMLRELEHQRGDAPGARAARVFNFSSSPRDSPRRSQSPKSPRRTPAFGTSDPVIPSQKIIQKYSDYFVSSPSKKGHGDRAMSEASPTRRSGRPDTSPKSKQKSKVVYPRSREVHAWQAAGFEAASVYKGLRNAAGLREGWGVLNQNDGSTYAGQWVSGKRHGVGTLVFDGGIFEGQWVRGEASGSGLVRFTNGDKFEGQYSGNRKHGFGTYAWADGAVEEGPYFNGQKTDWHTWRQGPSQWKLRYESGAVVEAQQANGKKPSRAAGVYPRSKEPRLSPFGSSDTSKPKLKAKAAPRPKAMAAGRQEEDRSGSPAASLIADLQPQEPGRPALNQVSASRLPDTEGQRLEVGAEAASSSNNPARLAFAISKVNSLYRQVALPAAQAPAQVMIKGNVFLSLSVQALRLRKTGGQQRPEAAEPCGHLAERSDMLQITDQAKAAKDAGRCDEAIELLRAALAGRGAQVEVAKYELALLLSQLGRHEEADTWLRQLGLTWKLCPSVLDGSCLKGPTCRGEANLVAAFDDVLPSELLRLVQDAFRAGSPFWKEHKYPTPSFFSYNEPLMPDCAAATGAPLIRAVASRVKSLAVASFPSIFGTEGCERRVSSVEWWAHTRPAGSGSGHQLHYDLDEVSLPTLKEGSLPHHPLVSCVLYLSCCSAAKHWKVTDQTLNPGSRARRAWLCEPRVNRVLLFDGGLLHGVIPNIALQADDPAEPRDPRATLMLGLWGEQGFAGSISDTAAGQLAWKLGASIHVESIAVAWGELRQLPQGASWPELLRTATAEAPATATPADLAGPVQPVWCPTGASGATDLGVEFIGRWFLSHDPEGLQRMVGGTGQIDVEEVSMEELQQLRALAENVKSEFMHPTSGILDCLPPIDPQTRAPTGLRSLVVNEDPRMVAVPQFLSPEECLPHIAGQL</sequence>
<feature type="region of interest" description="Disordered" evidence="3">
    <location>
        <begin position="188"/>
        <end position="433"/>
    </location>
</feature>
<feature type="compositionally biased region" description="Low complexity" evidence="3">
    <location>
        <begin position="723"/>
        <end position="743"/>
    </location>
</feature>
<keyword evidence="1" id="KW-0677">Repeat</keyword>
<dbReference type="SUPFAM" id="SSF82185">
    <property type="entry name" value="Histone H3 K4-specific methyltransferase SET7/9 N-terminal domain"/>
    <property type="match status" value="1"/>
</dbReference>
<feature type="compositionally biased region" description="Polar residues" evidence="3">
    <location>
        <begin position="126"/>
        <end position="137"/>
    </location>
</feature>
<name>A0A812QR73_9DINO</name>
<gene>
    <name evidence="4" type="primary">Rsph1</name>
    <name evidence="4" type="ORF">SNEC2469_LOCUS10925</name>
</gene>
<dbReference type="PANTHER" id="PTHR43215:SF14">
    <property type="entry name" value="RADIAL SPOKE HEAD 1 HOMOLOG"/>
    <property type="match status" value="1"/>
</dbReference>
<comment type="caution">
    <text evidence="4">The sequence shown here is derived from an EMBL/GenBank/DDBJ whole genome shotgun (WGS) entry which is preliminary data.</text>
</comment>
<evidence type="ECO:0000313" key="4">
    <source>
        <dbReference type="EMBL" id="CAE7399577.1"/>
    </source>
</evidence>
<feature type="compositionally biased region" description="Low complexity" evidence="3">
    <location>
        <begin position="331"/>
        <end position="343"/>
    </location>
</feature>
<feature type="compositionally biased region" description="Basic and acidic residues" evidence="3">
    <location>
        <begin position="188"/>
        <end position="201"/>
    </location>
</feature>
<feature type="region of interest" description="Disordered" evidence="3">
    <location>
        <begin position="468"/>
        <end position="520"/>
    </location>
</feature>
<dbReference type="GO" id="GO:0005829">
    <property type="term" value="C:cytosol"/>
    <property type="evidence" value="ECO:0007669"/>
    <property type="project" value="TreeGrafter"/>
</dbReference>
<keyword evidence="5" id="KW-1185">Reference proteome</keyword>
<dbReference type="Pfam" id="PF02493">
    <property type="entry name" value="MORN"/>
    <property type="match status" value="3"/>
</dbReference>
<feature type="compositionally biased region" description="Low complexity" evidence="3">
    <location>
        <begin position="352"/>
        <end position="383"/>
    </location>
</feature>
<feature type="region of interest" description="Disordered" evidence="3">
    <location>
        <begin position="620"/>
        <end position="654"/>
    </location>
</feature>
<feature type="compositionally biased region" description="Acidic residues" evidence="3">
    <location>
        <begin position="140"/>
        <end position="149"/>
    </location>
</feature>
<dbReference type="EMBL" id="CAJNJA010017353">
    <property type="protein sequence ID" value="CAE7399577.1"/>
    <property type="molecule type" value="Genomic_DNA"/>
</dbReference>
<feature type="compositionally biased region" description="Low complexity" evidence="3">
    <location>
        <begin position="202"/>
        <end position="212"/>
    </location>
</feature>
<feature type="compositionally biased region" description="Polar residues" evidence="3">
    <location>
        <begin position="300"/>
        <end position="322"/>
    </location>
</feature>
<evidence type="ECO:0000313" key="5">
    <source>
        <dbReference type="Proteomes" id="UP000601435"/>
    </source>
</evidence>
<organism evidence="4 5">
    <name type="scientific">Symbiodinium necroappetens</name>
    <dbReference type="NCBI Taxonomy" id="1628268"/>
    <lineage>
        <taxon>Eukaryota</taxon>
        <taxon>Sar</taxon>
        <taxon>Alveolata</taxon>
        <taxon>Dinophyceae</taxon>
        <taxon>Suessiales</taxon>
        <taxon>Symbiodiniaceae</taxon>
        <taxon>Symbiodinium</taxon>
    </lineage>
</organism>
<feature type="compositionally biased region" description="Basic and acidic residues" evidence="3">
    <location>
        <begin position="214"/>
        <end position="233"/>
    </location>
</feature>
<feature type="region of interest" description="Disordered" evidence="3">
    <location>
        <begin position="534"/>
        <end position="608"/>
    </location>
</feature>
<proteinExistence type="predicted"/>
<accession>A0A812QR73</accession>
<evidence type="ECO:0000256" key="2">
    <source>
        <dbReference type="SAM" id="Coils"/>
    </source>
</evidence>
<feature type="coiled-coil region" evidence="2">
    <location>
        <begin position="65"/>
        <end position="100"/>
    </location>
</feature>
<evidence type="ECO:0000256" key="3">
    <source>
        <dbReference type="SAM" id="MobiDB-lite"/>
    </source>
</evidence>